<reference evidence="2 3" key="1">
    <citation type="journal article" date="2021" name="Elife">
        <title>Chloroplast acquisition without the gene transfer in kleptoplastic sea slugs, Plakobranchus ocellatus.</title>
        <authorList>
            <person name="Maeda T."/>
            <person name="Takahashi S."/>
            <person name="Yoshida T."/>
            <person name="Shimamura S."/>
            <person name="Takaki Y."/>
            <person name="Nagai Y."/>
            <person name="Toyoda A."/>
            <person name="Suzuki Y."/>
            <person name="Arimoto A."/>
            <person name="Ishii H."/>
            <person name="Satoh N."/>
            <person name="Nishiyama T."/>
            <person name="Hasebe M."/>
            <person name="Maruyama T."/>
            <person name="Minagawa J."/>
            <person name="Obokata J."/>
            <person name="Shigenobu S."/>
        </authorList>
    </citation>
    <scope>NUCLEOTIDE SEQUENCE [LARGE SCALE GENOMIC DNA]</scope>
</reference>
<comment type="caution">
    <text evidence="2">The sequence shown here is derived from an EMBL/GenBank/DDBJ whole genome shotgun (WGS) entry which is preliminary data.</text>
</comment>
<feature type="compositionally biased region" description="Low complexity" evidence="1">
    <location>
        <begin position="87"/>
        <end position="101"/>
    </location>
</feature>
<keyword evidence="3" id="KW-1185">Reference proteome</keyword>
<sequence>MANTRVRARYKTMKILIYMFESNDDDSSVRSSLTRSNGAELKALRAKGVGSVDGKRGSLAQNRAGEVMAACRTHGGQRDQSKLSCSPGTTPGDTAPTAGQP</sequence>
<protein>
    <submittedName>
        <fullName evidence="2">Uncharacterized protein</fullName>
    </submittedName>
</protein>
<organism evidence="2 3">
    <name type="scientific">Plakobranchus ocellatus</name>
    <dbReference type="NCBI Taxonomy" id="259542"/>
    <lineage>
        <taxon>Eukaryota</taxon>
        <taxon>Metazoa</taxon>
        <taxon>Spiralia</taxon>
        <taxon>Lophotrochozoa</taxon>
        <taxon>Mollusca</taxon>
        <taxon>Gastropoda</taxon>
        <taxon>Heterobranchia</taxon>
        <taxon>Euthyneura</taxon>
        <taxon>Panpulmonata</taxon>
        <taxon>Sacoglossa</taxon>
        <taxon>Placobranchoidea</taxon>
        <taxon>Plakobranchidae</taxon>
        <taxon>Plakobranchus</taxon>
    </lineage>
</organism>
<gene>
    <name evidence="2" type="ORF">PoB_001714600</name>
</gene>
<dbReference type="AlphaFoldDB" id="A0AAV3Z7Q7"/>
<evidence type="ECO:0000256" key="1">
    <source>
        <dbReference type="SAM" id="MobiDB-lite"/>
    </source>
</evidence>
<evidence type="ECO:0000313" key="2">
    <source>
        <dbReference type="EMBL" id="GFN90640.1"/>
    </source>
</evidence>
<dbReference type="Proteomes" id="UP000735302">
    <property type="component" value="Unassembled WGS sequence"/>
</dbReference>
<accession>A0AAV3Z7Q7</accession>
<name>A0AAV3Z7Q7_9GAST</name>
<evidence type="ECO:0000313" key="3">
    <source>
        <dbReference type="Proteomes" id="UP000735302"/>
    </source>
</evidence>
<feature type="region of interest" description="Disordered" evidence="1">
    <location>
        <begin position="72"/>
        <end position="101"/>
    </location>
</feature>
<dbReference type="EMBL" id="BLXT01002056">
    <property type="protein sequence ID" value="GFN90640.1"/>
    <property type="molecule type" value="Genomic_DNA"/>
</dbReference>
<proteinExistence type="predicted"/>